<proteinExistence type="inferred from homology"/>
<keyword evidence="4 7" id="KW-0406">Ion transport</keyword>
<keyword evidence="6 7" id="KW-0066">ATP synthesis</keyword>
<dbReference type="EMBL" id="QWKP01000217">
    <property type="protein sequence ID" value="RHA38088.1"/>
    <property type="molecule type" value="Genomic_DNA"/>
</dbReference>
<dbReference type="RefSeq" id="WP_118768263.1">
    <property type="nucleotide sequence ID" value="NZ_QWKP01000217.1"/>
</dbReference>
<reference evidence="8 9" key="1">
    <citation type="submission" date="2018-08" db="EMBL/GenBank/DDBJ databases">
        <title>Cellulomonas rhizosphaerae sp. nov., a novel actinomycete isolated from soil.</title>
        <authorList>
            <person name="Tian Y."/>
        </authorList>
    </citation>
    <scope>NUCLEOTIDE SEQUENCE [LARGE SCALE GENOMIC DNA]</scope>
    <source>
        <strain evidence="8 9">NEAU-TCZ24</strain>
    </source>
</reference>
<evidence type="ECO:0000256" key="7">
    <source>
        <dbReference type="HAMAP-Rule" id="MF_01416"/>
    </source>
</evidence>
<dbReference type="Pfam" id="PF00213">
    <property type="entry name" value="OSCP"/>
    <property type="match status" value="1"/>
</dbReference>
<dbReference type="PANTHER" id="PTHR11910">
    <property type="entry name" value="ATP SYNTHASE DELTA CHAIN"/>
    <property type="match status" value="1"/>
</dbReference>
<evidence type="ECO:0000256" key="5">
    <source>
        <dbReference type="ARBA" id="ARBA00023136"/>
    </source>
</evidence>
<comment type="similarity">
    <text evidence="7">Belongs to the ATPase delta chain family.</text>
</comment>
<comment type="caution">
    <text evidence="8">The sequence shown here is derived from an EMBL/GenBank/DDBJ whole genome shotgun (WGS) entry which is preliminary data.</text>
</comment>
<comment type="function">
    <text evidence="7">F(1)F(0) ATP synthase produces ATP from ADP in the presence of a proton or sodium gradient. F-type ATPases consist of two structural domains, F(1) containing the extramembraneous catalytic core and F(0) containing the membrane proton channel, linked together by a central stalk and a peripheral stalk. During catalysis, ATP synthesis in the catalytic domain of F(1) is coupled via a rotary mechanism of the central stalk subunits to proton translocation.</text>
</comment>
<accession>A0A413RIG2</accession>
<comment type="subcellular location">
    <subcellularLocation>
        <location evidence="7">Cell membrane</location>
        <topology evidence="7">Peripheral membrane protein</topology>
    </subcellularLocation>
    <subcellularLocation>
        <location evidence="1">Membrane</location>
    </subcellularLocation>
</comment>
<keyword evidence="7" id="KW-0139">CF(1)</keyword>
<keyword evidence="7" id="KW-1003">Cell membrane</keyword>
<dbReference type="GO" id="GO:0045259">
    <property type="term" value="C:proton-transporting ATP synthase complex"/>
    <property type="evidence" value="ECO:0007669"/>
    <property type="project" value="UniProtKB-KW"/>
</dbReference>
<dbReference type="NCBIfam" id="NF009967">
    <property type="entry name" value="PRK13430.1"/>
    <property type="match status" value="1"/>
</dbReference>
<evidence type="ECO:0000313" key="8">
    <source>
        <dbReference type="EMBL" id="RHA38088.1"/>
    </source>
</evidence>
<protein>
    <recommendedName>
        <fullName evidence="7">ATP synthase subunit delta</fullName>
    </recommendedName>
    <alternativeName>
        <fullName evidence="7">ATP synthase F(1) sector subunit delta</fullName>
    </alternativeName>
    <alternativeName>
        <fullName evidence="7">F-type ATPase subunit delta</fullName>
        <shortName evidence="7">F-ATPase subunit delta</shortName>
    </alternativeName>
</protein>
<organism evidence="8 9">
    <name type="scientific">Cellulomonas rhizosphaerae</name>
    <dbReference type="NCBI Taxonomy" id="2293719"/>
    <lineage>
        <taxon>Bacteria</taxon>
        <taxon>Bacillati</taxon>
        <taxon>Actinomycetota</taxon>
        <taxon>Actinomycetes</taxon>
        <taxon>Micrococcales</taxon>
        <taxon>Cellulomonadaceae</taxon>
        <taxon>Cellulomonas</taxon>
    </lineage>
</organism>
<evidence type="ECO:0000256" key="6">
    <source>
        <dbReference type="ARBA" id="ARBA00023310"/>
    </source>
</evidence>
<sequence length="270" mass="28655">MRGTSRASLDAAEGRFEPVLGAAGAKASVLGEQLFALVDALDHSGSLRRTLADPSIPAAPKGAVVAQLLTGAEPAVVEAAQGLVASRWSEDRDLADAVEHLAFHALLASANARGELDRVEDELFRLTRALVGQREVRQTLFDDKIPGDARASLVDRILADRTDPATAAIARRAASAPRGRRYVATLGHIADLIAERRSRQVATVTSAAPLTTAQRDRLASILERAYGRAVQINEVNDSQVLGGLRIQVGPNVVDSTVLARLADARRRVAS</sequence>
<keyword evidence="3 7" id="KW-0375">Hydrogen ion transport</keyword>
<dbReference type="GO" id="GO:0046933">
    <property type="term" value="F:proton-transporting ATP synthase activity, rotational mechanism"/>
    <property type="evidence" value="ECO:0007669"/>
    <property type="project" value="UniProtKB-UniRule"/>
</dbReference>
<name>A0A413RIG2_9CELL</name>
<dbReference type="HAMAP" id="MF_01416">
    <property type="entry name" value="ATP_synth_delta_bact"/>
    <property type="match status" value="1"/>
</dbReference>
<evidence type="ECO:0000313" key="9">
    <source>
        <dbReference type="Proteomes" id="UP000283374"/>
    </source>
</evidence>
<evidence type="ECO:0000256" key="4">
    <source>
        <dbReference type="ARBA" id="ARBA00023065"/>
    </source>
</evidence>
<dbReference type="Proteomes" id="UP000283374">
    <property type="component" value="Unassembled WGS sequence"/>
</dbReference>
<keyword evidence="9" id="KW-1185">Reference proteome</keyword>
<evidence type="ECO:0000256" key="1">
    <source>
        <dbReference type="ARBA" id="ARBA00004370"/>
    </source>
</evidence>
<dbReference type="InterPro" id="IPR000711">
    <property type="entry name" value="ATPase_OSCP/dsu"/>
</dbReference>
<dbReference type="OrthoDB" id="5242917at2"/>
<dbReference type="AlphaFoldDB" id="A0A413RIG2"/>
<keyword evidence="5 7" id="KW-0472">Membrane</keyword>
<comment type="function">
    <text evidence="7">This protein is part of the stalk that links CF(0) to CF(1). It either transmits conformational changes from CF(0) to CF(1) or is implicated in proton conduction.</text>
</comment>
<evidence type="ECO:0000256" key="3">
    <source>
        <dbReference type="ARBA" id="ARBA00022781"/>
    </source>
</evidence>
<keyword evidence="2 7" id="KW-0813">Transport</keyword>
<dbReference type="GO" id="GO:0005886">
    <property type="term" value="C:plasma membrane"/>
    <property type="evidence" value="ECO:0007669"/>
    <property type="project" value="UniProtKB-SubCell"/>
</dbReference>
<gene>
    <name evidence="7" type="primary">atpH</name>
    <name evidence="8" type="ORF">D1825_15225</name>
</gene>
<dbReference type="PRINTS" id="PR00125">
    <property type="entry name" value="ATPASEDELTA"/>
</dbReference>
<evidence type="ECO:0000256" key="2">
    <source>
        <dbReference type="ARBA" id="ARBA00022448"/>
    </source>
</evidence>